<dbReference type="SUPFAM" id="SSF48403">
    <property type="entry name" value="Ankyrin repeat"/>
    <property type="match status" value="1"/>
</dbReference>
<evidence type="ECO:0000256" key="3">
    <source>
        <dbReference type="ARBA" id="ARBA00022483"/>
    </source>
</evidence>
<dbReference type="InterPro" id="IPR036770">
    <property type="entry name" value="Ankyrin_rpt-contain_sf"/>
</dbReference>
<dbReference type="Gene3D" id="1.25.40.20">
    <property type="entry name" value="Ankyrin repeat-containing domain"/>
    <property type="match status" value="1"/>
</dbReference>
<protein>
    <recommendedName>
        <fullName evidence="14">Beta-hexosaminidase bacterial type N-terminal domain-containing protein</fullName>
    </recommendedName>
</protein>
<evidence type="ECO:0000256" key="4">
    <source>
        <dbReference type="ARBA" id="ARBA00022525"/>
    </source>
</evidence>
<keyword evidence="7" id="KW-0528">Neurotoxin</keyword>
<keyword evidence="16" id="KW-1185">Reference proteome</keyword>
<reference evidence="15 16" key="1">
    <citation type="journal article" date="2019" name="Sci. Rep.">
        <title>Orb-weaving spider Araneus ventricosus genome elucidates the spidroin gene catalogue.</title>
        <authorList>
            <person name="Kono N."/>
            <person name="Nakamura H."/>
            <person name="Ohtoshi R."/>
            <person name="Moran D.A.P."/>
            <person name="Shinohara A."/>
            <person name="Yoshida Y."/>
            <person name="Fujiwara M."/>
            <person name="Mori M."/>
            <person name="Tomita M."/>
            <person name="Arakawa K."/>
        </authorList>
    </citation>
    <scope>NUCLEOTIDE SEQUENCE [LARGE SCALE GENOMIC DNA]</scope>
</reference>
<dbReference type="Pfam" id="PF13637">
    <property type="entry name" value="Ank_4"/>
    <property type="match status" value="1"/>
</dbReference>
<evidence type="ECO:0000256" key="7">
    <source>
        <dbReference type="ARBA" id="ARBA00022699"/>
    </source>
</evidence>
<dbReference type="GO" id="GO:0005576">
    <property type="term" value="C:extracellular region"/>
    <property type="evidence" value="ECO:0007669"/>
    <property type="project" value="UniProtKB-SubCell"/>
</dbReference>
<evidence type="ECO:0000256" key="6">
    <source>
        <dbReference type="ARBA" id="ARBA00022656"/>
    </source>
</evidence>
<evidence type="ECO:0000259" key="14">
    <source>
        <dbReference type="Pfam" id="PF02838"/>
    </source>
</evidence>
<keyword evidence="6" id="KW-0800">Toxin</keyword>
<dbReference type="Pfam" id="PF02838">
    <property type="entry name" value="Glyco_hydro_20b"/>
    <property type="match status" value="1"/>
</dbReference>
<dbReference type="GO" id="GO:0044218">
    <property type="term" value="C:other organism cell membrane"/>
    <property type="evidence" value="ECO:0007669"/>
    <property type="project" value="UniProtKB-KW"/>
</dbReference>
<keyword evidence="10" id="KW-0326">Glycosidase</keyword>
<proteinExistence type="predicted"/>
<evidence type="ECO:0000256" key="8">
    <source>
        <dbReference type="ARBA" id="ARBA00022801"/>
    </source>
</evidence>
<dbReference type="Gene3D" id="3.30.379.10">
    <property type="entry name" value="Chitobiase/beta-hexosaminidase domain 2-like"/>
    <property type="match status" value="1"/>
</dbReference>
<keyword evidence="5" id="KW-1052">Target cell membrane</keyword>
<dbReference type="SMART" id="SM00248">
    <property type="entry name" value="ANK"/>
    <property type="match status" value="1"/>
</dbReference>
<evidence type="ECO:0000313" key="16">
    <source>
        <dbReference type="Proteomes" id="UP000499080"/>
    </source>
</evidence>
<dbReference type="PROSITE" id="PS50297">
    <property type="entry name" value="ANK_REP_REGION"/>
    <property type="match status" value="1"/>
</dbReference>
<dbReference type="EMBL" id="BGPR01023449">
    <property type="protein sequence ID" value="GBN90634.1"/>
    <property type="molecule type" value="Genomic_DNA"/>
</dbReference>
<dbReference type="OrthoDB" id="45670at2759"/>
<dbReference type="GO" id="GO:0005764">
    <property type="term" value="C:lysosome"/>
    <property type="evidence" value="ECO:0007669"/>
    <property type="project" value="TreeGrafter"/>
</dbReference>
<dbReference type="GO" id="GO:0006689">
    <property type="term" value="P:ganglioside catabolic process"/>
    <property type="evidence" value="ECO:0007669"/>
    <property type="project" value="TreeGrafter"/>
</dbReference>
<keyword evidence="8" id="KW-0378">Hydrolase</keyword>
<dbReference type="Proteomes" id="UP000499080">
    <property type="component" value="Unassembled WGS sequence"/>
</dbReference>
<dbReference type="PANTHER" id="PTHR22600">
    <property type="entry name" value="BETA-HEXOSAMINIDASE"/>
    <property type="match status" value="1"/>
</dbReference>
<evidence type="ECO:0000256" key="11">
    <source>
        <dbReference type="ARBA" id="ARBA00023298"/>
    </source>
</evidence>
<dbReference type="PANTHER" id="PTHR22600:SF21">
    <property type="entry name" value="BETA-HEXOSAMINIDASE A"/>
    <property type="match status" value="1"/>
</dbReference>
<evidence type="ECO:0000256" key="2">
    <source>
        <dbReference type="ARBA" id="ARBA00004613"/>
    </source>
</evidence>
<keyword evidence="13" id="KW-1133">Transmembrane helix</keyword>
<keyword evidence="9" id="KW-0638">Presynaptic neurotoxin</keyword>
<organism evidence="15 16">
    <name type="scientific">Araneus ventricosus</name>
    <name type="common">Orbweaver spider</name>
    <name type="synonym">Epeira ventricosa</name>
    <dbReference type="NCBI Taxonomy" id="182803"/>
    <lineage>
        <taxon>Eukaryota</taxon>
        <taxon>Metazoa</taxon>
        <taxon>Ecdysozoa</taxon>
        <taxon>Arthropoda</taxon>
        <taxon>Chelicerata</taxon>
        <taxon>Arachnida</taxon>
        <taxon>Araneae</taxon>
        <taxon>Araneomorphae</taxon>
        <taxon>Entelegynae</taxon>
        <taxon>Araneoidea</taxon>
        <taxon>Araneidae</taxon>
        <taxon>Araneus</taxon>
    </lineage>
</organism>
<dbReference type="GO" id="GO:0016020">
    <property type="term" value="C:membrane"/>
    <property type="evidence" value="ECO:0007669"/>
    <property type="project" value="TreeGrafter"/>
</dbReference>
<dbReference type="GO" id="GO:0030203">
    <property type="term" value="P:glycosaminoglycan metabolic process"/>
    <property type="evidence" value="ECO:0007669"/>
    <property type="project" value="TreeGrafter"/>
</dbReference>
<keyword evidence="3" id="KW-0268">Exocytosis</keyword>
<evidence type="ECO:0000313" key="15">
    <source>
        <dbReference type="EMBL" id="GBN90634.1"/>
    </source>
</evidence>
<name>A0A4Y2SQQ6_ARAVE</name>
<gene>
    <name evidence="15" type="ORF">AVEN_272757_1</name>
</gene>
<evidence type="ECO:0000256" key="12">
    <source>
        <dbReference type="PROSITE-ProRule" id="PRU00023"/>
    </source>
</evidence>
<dbReference type="InterPro" id="IPR015882">
    <property type="entry name" value="HEX_bac_N"/>
</dbReference>
<dbReference type="GO" id="GO:0044231">
    <property type="term" value="C:host cell presynaptic membrane"/>
    <property type="evidence" value="ECO:0007669"/>
    <property type="project" value="UniProtKB-KW"/>
</dbReference>
<sequence length="394" mass="44673">KTDSQDHINTLGFIYGNITSPGYVETKHKATFVVVDRQYFLDYYRQRNKYESNRDETCAAMFQKIDTVAYDRNYHGASPNVVNGHGVTPLHEAVKRKNIGIIKLLLASGADPLFKAFKGKFLNKSPMDIAEGNEEISQLFLEYLPKDSESEKSAEESQSEQLSRSNIENLSASLQSLTSISESSVKNLSTYTPQSAVHVPPFLLTPLPLITDSKLHLLWPQPQKIVQIEEEFFRLQPKYSVQIIHSVVDVSAHSVIDVWNIHSSKFASLGFECSVENIMKSNFECSGDIICHLNPQMFSRTESYKLIISKDQMRILSSDLIGLHYALCTLEQLFSLYDEDGSLPSLFIHDWPQLQHRAVLLDFAYGARKPTLVIFSFNIFIDFMLSVCVLNTII</sequence>
<evidence type="ECO:0000256" key="5">
    <source>
        <dbReference type="ARBA" id="ARBA00022537"/>
    </source>
</evidence>
<keyword evidence="4" id="KW-0964">Secreted</keyword>
<dbReference type="InterPro" id="IPR002110">
    <property type="entry name" value="Ankyrin_rpt"/>
</dbReference>
<dbReference type="PROSITE" id="PS50088">
    <property type="entry name" value="ANK_REPEAT"/>
    <property type="match status" value="1"/>
</dbReference>
<dbReference type="InterPro" id="IPR029018">
    <property type="entry name" value="Hex-like_dom2"/>
</dbReference>
<keyword evidence="13" id="KW-0812">Transmembrane</keyword>
<comment type="caution">
    <text evidence="15">The sequence shown here is derived from an EMBL/GenBank/DDBJ whole genome shotgun (WGS) entry which is preliminary data.</text>
</comment>
<dbReference type="SUPFAM" id="SSF55545">
    <property type="entry name" value="beta-N-acetylhexosaminidase-like domain"/>
    <property type="match status" value="1"/>
</dbReference>
<dbReference type="GO" id="GO:0006887">
    <property type="term" value="P:exocytosis"/>
    <property type="evidence" value="ECO:0007669"/>
    <property type="project" value="UniProtKB-KW"/>
</dbReference>
<feature type="non-terminal residue" evidence="15">
    <location>
        <position position="1"/>
    </location>
</feature>
<evidence type="ECO:0000256" key="10">
    <source>
        <dbReference type="ARBA" id="ARBA00023295"/>
    </source>
</evidence>
<accession>A0A4Y2SQQ6</accession>
<evidence type="ECO:0000256" key="9">
    <source>
        <dbReference type="ARBA" id="ARBA00023028"/>
    </source>
</evidence>
<keyword evidence="12" id="KW-0040">ANK repeat</keyword>
<dbReference type="AlphaFoldDB" id="A0A4Y2SQQ6"/>
<dbReference type="GO" id="GO:0090729">
    <property type="term" value="F:toxin activity"/>
    <property type="evidence" value="ECO:0007669"/>
    <property type="project" value="UniProtKB-KW"/>
</dbReference>
<evidence type="ECO:0000256" key="13">
    <source>
        <dbReference type="SAM" id="Phobius"/>
    </source>
</evidence>
<feature type="repeat" description="ANK" evidence="12">
    <location>
        <begin position="85"/>
        <end position="111"/>
    </location>
</feature>
<feature type="transmembrane region" description="Helical" evidence="13">
    <location>
        <begin position="372"/>
        <end position="393"/>
    </location>
</feature>
<feature type="domain" description="Beta-hexosaminidase bacterial type N-terminal" evidence="14">
    <location>
        <begin position="218"/>
        <end position="351"/>
    </location>
</feature>
<comment type="subcellular location">
    <subcellularLocation>
        <location evidence="2">Secreted</location>
    </subcellularLocation>
    <subcellularLocation>
        <location evidence="1">Target cell membrane</location>
    </subcellularLocation>
</comment>
<dbReference type="GO" id="GO:0004563">
    <property type="term" value="F:beta-N-acetylhexosaminidase activity"/>
    <property type="evidence" value="ECO:0007669"/>
    <property type="project" value="InterPro"/>
</dbReference>
<evidence type="ECO:0000256" key="1">
    <source>
        <dbReference type="ARBA" id="ARBA00004175"/>
    </source>
</evidence>
<dbReference type="GO" id="GO:0005975">
    <property type="term" value="P:carbohydrate metabolic process"/>
    <property type="evidence" value="ECO:0007669"/>
    <property type="project" value="InterPro"/>
</dbReference>
<dbReference type="InterPro" id="IPR025705">
    <property type="entry name" value="Beta_hexosaminidase_sua/sub"/>
</dbReference>
<keyword evidence="11" id="KW-1053">Target membrane</keyword>
<keyword evidence="13" id="KW-0472">Membrane</keyword>